<evidence type="ECO:0000313" key="15">
    <source>
        <dbReference type="Proteomes" id="UP000030014"/>
    </source>
</evidence>
<sequence length="456" mass="53400">MVTIIEHIKDIIKSIGGSTYIVGGYIRNKLVNIKEEFKDLDIIYDGDIKLFITELKKKNYNVIILNKEKHIYRTIIDNKILNVALLKEKSIEEYLCNLDFTINSIGLKLVDNKIIDPFNGRDHLKAKLIHPISKDSIKEDPIRILTAYKIAIKYGMHFSKICEDEIKNNKYDIKNSSKERIFNEFIQIIEFDKHGRAFEELDVHGVLEELLPYVNELKTIGKCKYHIEDAFTHMNLVYKNFKEILNESLIIEGLNLNIFNKYIGGFFIKDYFAVAAFCHDIGKVKCYKKNGDKISFIGYDIEGSKIMKDVCNVLGFSDEGKNFITTLIEAHMYPLGLCKNNVKNYKKSFYKFFSRYDEYVPFILTLSYCDMHATKMLYDPENEEGIFKDFLEKLFIEYKKFNNVLQSNIVNEQIVMKLTKAKGIDIKSTLDEIHKKLYYEELTTKDEVIKYLKNKK</sequence>
<evidence type="ECO:0000256" key="7">
    <source>
        <dbReference type="ARBA" id="ARBA00022800"/>
    </source>
</evidence>
<keyword evidence="9" id="KW-0460">Magnesium</keyword>
<keyword evidence="3" id="KW-0819">tRNA processing</keyword>
<evidence type="ECO:0000256" key="4">
    <source>
        <dbReference type="ARBA" id="ARBA00022695"/>
    </source>
</evidence>
<evidence type="ECO:0000256" key="1">
    <source>
        <dbReference type="ARBA" id="ARBA00001946"/>
    </source>
</evidence>
<dbReference type="EMBL" id="JDRY01000060">
    <property type="protein sequence ID" value="KGM97887.1"/>
    <property type="molecule type" value="Genomic_DNA"/>
</dbReference>
<dbReference type="Pfam" id="PF12627">
    <property type="entry name" value="PolyA_pol_RNAbd"/>
    <property type="match status" value="1"/>
</dbReference>
<keyword evidence="8" id="KW-0067">ATP-binding</keyword>
<evidence type="ECO:0000256" key="10">
    <source>
        <dbReference type="ARBA" id="ARBA00022884"/>
    </source>
</evidence>
<keyword evidence="7" id="KW-0692">RNA repair</keyword>
<dbReference type="Proteomes" id="UP000030014">
    <property type="component" value="Unassembled WGS sequence"/>
</dbReference>
<dbReference type="PANTHER" id="PTHR47545">
    <property type="entry name" value="MULTIFUNCTIONAL CCA PROTEIN"/>
    <property type="match status" value="1"/>
</dbReference>
<dbReference type="Gene3D" id="3.30.460.10">
    <property type="entry name" value="Beta Polymerase, domain 2"/>
    <property type="match status" value="1"/>
</dbReference>
<comment type="similarity">
    <text evidence="11">Belongs to the tRNA nucleotidyltransferase/poly(A) polymerase family.</text>
</comment>
<dbReference type="GO" id="GO:0046872">
    <property type="term" value="F:metal ion binding"/>
    <property type="evidence" value="ECO:0007669"/>
    <property type="project" value="UniProtKB-KW"/>
</dbReference>
<keyword evidence="6" id="KW-0547">Nucleotide-binding</keyword>
<dbReference type="PANTHER" id="PTHR47545:SF1">
    <property type="entry name" value="MULTIFUNCTIONAL CCA PROTEIN"/>
    <property type="match status" value="1"/>
</dbReference>
<dbReference type="AlphaFoldDB" id="A0A0A0IAD3"/>
<proteinExistence type="inferred from homology"/>
<dbReference type="GO" id="GO:0008033">
    <property type="term" value="P:tRNA processing"/>
    <property type="evidence" value="ECO:0007669"/>
    <property type="project" value="UniProtKB-KW"/>
</dbReference>
<reference evidence="14 15" key="1">
    <citation type="submission" date="2014-01" db="EMBL/GenBank/DDBJ databases">
        <title>Plasmidome dynamics in the species complex Clostridium novyi sensu lato converts strains of independent lineages into distinctly different pathogens.</title>
        <authorList>
            <person name="Skarin H."/>
            <person name="Segerman B."/>
        </authorList>
    </citation>
    <scope>NUCLEOTIDE SEQUENCE [LARGE SCALE GENOMIC DNA]</scope>
    <source>
        <strain evidence="14 15">DC5</strain>
    </source>
</reference>
<evidence type="ECO:0000256" key="3">
    <source>
        <dbReference type="ARBA" id="ARBA00022694"/>
    </source>
</evidence>
<evidence type="ECO:0000256" key="2">
    <source>
        <dbReference type="ARBA" id="ARBA00022679"/>
    </source>
</evidence>
<gene>
    <name evidence="14" type="ORF">Z955_11870</name>
</gene>
<keyword evidence="10 11" id="KW-0694">RNA-binding</keyword>
<keyword evidence="5" id="KW-0479">Metal-binding</keyword>
<dbReference type="InterPro" id="IPR002646">
    <property type="entry name" value="PolA_pol_head_dom"/>
</dbReference>
<accession>A0A0A0IAD3</accession>
<dbReference type="SUPFAM" id="SSF81891">
    <property type="entry name" value="Poly A polymerase C-terminal region-like"/>
    <property type="match status" value="1"/>
</dbReference>
<feature type="domain" description="Poly A polymerase head" evidence="12">
    <location>
        <begin position="19"/>
        <end position="129"/>
    </location>
</feature>
<evidence type="ECO:0000256" key="9">
    <source>
        <dbReference type="ARBA" id="ARBA00022842"/>
    </source>
</evidence>
<protein>
    <submittedName>
        <fullName evidence="14">tRNA nucleotidyltransferase</fullName>
    </submittedName>
</protein>
<keyword evidence="4" id="KW-0548">Nucleotidyltransferase</keyword>
<dbReference type="GO" id="GO:0042245">
    <property type="term" value="P:RNA repair"/>
    <property type="evidence" value="ECO:0007669"/>
    <property type="project" value="UniProtKB-KW"/>
</dbReference>
<dbReference type="GO" id="GO:0003723">
    <property type="term" value="F:RNA binding"/>
    <property type="evidence" value="ECO:0007669"/>
    <property type="project" value="UniProtKB-KW"/>
</dbReference>
<organism evidence="14 15">
    <name type="scientific">Clostridium botulinum C/D str. DC5</name>
    <dbReference type="NCBI Taxonomy" id="1443128"/>
    <lineage>
        <taxon>Bacteria</taxon>
        <taxon>Bacillati</taxon>
        <taxon>Bacillota</taxon>
        <taxon>Clostridia</taxon>
        <taxon>Eubacteriales</taxon>
        <taxon>Clostridiaceae</taxon>
        <taxon>Clostridium</taxon>
    </lineage>
</organism>
<keyword evidence="2 11" id="KW-0808">Transferase</keyword>
<evidence type="ECO:0000256" key="5">
    <source>
        <dbReference type="ARBA" id="ARBA00022723"/>
    </source>
</evidence>
<feature type="domain" description="tRNA nucleotidyltransferase/poly(A) polymerase RNA and SrmB- binding" evidence="13">
    <location>
        <begin position="155"/>
        <end position="215"/>
    </location>
</feature>
<name>A0A0A0IAD3_CLOBO</name>
<dbReference type="InterPro" id="IPR050124">
    <property type="entry name" value="tRNA_CCA-adding_enzyme"/>
</dbReference>
<dbReference type="GO" id="GO:0016779">
    <property type="term" value="F:nucleotidyltransferase activity"/>
    <property type="evidence" value="ECO:0007669"/>
    <property type="project" value="UniProtKB-KW"/>
</dbReference>
<evidence type="ECO:0000313" key="14">
    <source>
        <dbReference type="EMBL" id="KGM97887.1"/>
    </source>
</evidence>
<dbReference type="InterPro" id="IPR043519">
    <property type="entry name" value="NT_sf"/>
</dbReference>
<comment type="caution">
    <text evidence="14">The sequence shown here is derived from an EMBL/GenBank/DDBJ whole genome shotgun (WGS) entry which is preliminary data.</text>
</comment>
<dbReference type="Gene3D" id="1.10.3090.10">
    <property type="entry name" value="cca-adding enzyme, domain 2"/>
    <property type="match status" value="1"/>
</dbReference>
<evidence type="ECO:0000256" key="6">
    <source>
        <dbReference type="ARBA" id="ARBA00022741"/>
    </source>
</evidence>
<comment type="cofactor">
    <cofactor evidence="1">
        <name>Mg(2+)</name>
        <dbReference type="ChEBI" id="CHEBI:18420"/>
    </cofactor>
</comment>
<evidence type="ECO:0000256" key="11">
    <source>
        <dbReference type="RuleBase" id="RU003953"/>
    </source>
</evidence>
<evidence type="ECO:0000256" key="8">
    <source>
        <dbReference type="ARBA" id="ARBA00022840"/>
    </source>
</evidence>
<dbReference type="InterPro" id="IPR032828">
    <property type="entry name" value="PolyA_RNA-bd"/>
</dbReference>
<dbReference type="GO" id="GO:0005524">
    <property type="term" value="F:ATP binding"/>
    <property type="evidence" value="ECO:0007669"/>
    <property type="project" value="UniProtKB-KW"/>
</dbReference>
<evidence type="ECO:0000259" key="13">
    <source>
        <dbReference type="Pfam" id="PF12627"/>
    </source>
</evidence>
<dbReference type="Pfam" id="PF01743">
    <property type="entry name" value="PolyA_pol"/>
    <property type="match status" value="1"/>
</dbReference>
<dbReference type="SUPFAM" id="SSF81301">
    <property type="entry name" value="Nucleotidyltransferase"/>
    <property type="match status" value="1"/>
</dbReference>
<evidence type="ECO:0000259" key="12">
    <source>
        <dbReference type="Pfam" id="PF01743"/>
    </source>
</evidence>